<dbReference type="PANTHER" id="PTHR33365">
    <property type="entry name" value="YALI0B05434P"/>
    <property type="match status" value="1"/>
</dbReference>
<comment type="subcellular location">
    <subcellularLocation>
        <location evidence="1">Membrane</location>
        <topology evidence="1">Single-pass membrane protein</topology>
    </subcellularLocation>
</comment>
<feature type="region of interest" description="Disordered" evidence="8">
    <location>
        <begin position="1"/>
        <end position="30"/>
    </location>
</feature>
<evidence type="ECO:0008006" key="12">
    <source>
        <dbReference type="Google" id="ProtNLM"/>
    </source>
</evidence>
<evidence type="ECO:0000256" key="5">
    <source>
        <dbReference type="ARBA" id="ARBA00023136"/>
    </source>
</evidence>
<comment type="similarity">
    <text evidence="7">Belongs to the ustYa family.</text>
</comment>
<evidence type="ECO:0000256" key="4">
    <source>
        <dbReference type="ARBA" id="ARBA00023026"/>
    </source>
</evidence>
<keyword evidence="2 9" id="KW-0812">Transmembrane</keyword>
<evidence type="ECO:0000256" key="7">
    <source>
        <dbReference type="ARBA" id="ARBA00035112"/>
    </source>
</evidence>
<dbReference type="RefSeq" id="XP_062662288.1">
    <property type="nucleotide sequence ID" value="XM_062808826.1"/>
</dbReference>
<sequence>MRHGAMASSSERHSSESPGEESAPFIPGTNNRSDLEKDSSFLPSSTQPHRWQRLGYISFHGALILFYTVLFVVFTFRKHECGAPPLHELSLYSPAEQVVDYEKRPVDGLAEGSIYAGYPRAESEAAWKNLMEGTNIKLYPDEMGELNETSLKMRDGSGSLAVLGVYHELHCVKRLRKWFYREYYYPNQTELEFNERMTHADHCLEFLRQASMCHGDVTVTSFKWLHDQQGHAIEPTTKEGALHRCVKWDSLQTWARSRRVDLFDPHLLVPEYAGGH</sequence>
<protein>
    <recommendedName>
        <fullName evidence="12">Tat pathway signal sequence</fullName>
    </recommendedName>
</protein>
<evidence type="ECO:0000256" key="1">
    <source>
        <dbReference type="ARBA" id="ARBA00004167"/>
    </source>
</evidence>
<name>A0AAE0LVV6_9PEZI</name>
<dbReference type="GO" id="GO:0043386">
    <property type="term" value="P:mycotoxin biosynthetic process"/>
    <property type="evidence" value="ECO:0007669"/>
    <property type="project" value="InterPro"/>
</dbReference>
<keyword evidence="3 9" id="KW-1133">Transmembrane helix</keyword>
<evidence type="ECO:0000256" key="8">
    <source>
        <dbReference type="SAM" id="MobiDB-lite"/>
    </source>
</evidence>
<dbReference type="AlphaFoldDB" id="A0AAE0LVV6"/>
<dbReference type="Proteomes" id="UP001278766">
    <property type="component" value="Unassembled WGS sequence"/>
</dbReference>
<evidence type="ECO:0000313" key="11">
    <source>
        <dbReference type="Proteomes" id="UP001278766"/>
    </source>
</evidence>
<gene>
    <name evidence="10" type="ORF">B0H64DRAFT_82248</name>
</gene>
<reference evidence="10" key="2">
    <citation type="submission" date="2023-06" db="EMBL/GenBank/DDBJ databases">
        <authorList>
            <consortium name="Lawrence Berkeley National Laboratory"/>
            <person name="Haridas S."/>
            <person name="Hensen N."/>
            <person name="Bonometti L."/>
            <person name="Westerberg I."/>
            <person name="Brannstrom I.O."/>
            <person name="Guillou S."/>
            <person name="Cros-Aarteil S."/>
            <person name="Calhoun S."/>
            <person name="Kuo A."/>
            <person name="Mondo S."/>
            <person name="Pangilinan J."/>
            <person name="Riley R."/>
            <person name="Labutti K."/>
            <person name="Andreopoulos B."/>
            <person name="Lipzen A."/>
            <person name="Chen C."/>
            <person name="Yanf M."/>
            <person name="Daum C."/>
            <person name="Ng V."/>
            <person name="Clum A."/>
            <person name="Steindorff A."/>
            <person name="Ohm R."/>
            <person name="Martin F."/>
            <person name="Silar P."/>
            <person name="Natvig D."/>
            <person name="Lalanne C."/>
            <person name="Gautier V."/>
            <person name="Ament-Velasquez S.L."/>
            <person name="Kruys A."/>
            <person name="Hutchinson M.I."/>
            <person name="Powell A.J."/>
            <person name="Barry K."/>
            <person name="Miller A.N."/>
            <person name="Grigoriev I.V."/>
            <person name="Debuchy R."/>
            <person name="Gladieux P."/>
            <person name="Thoren M.H."/>
            <person name="Johannesson H."/>
        </authorList>
    </citation>
    <scope>NUCLEOTIDE SEQUENCE</scope>
    <source>
        <strain evidence="10">CBS 168.71</strain>
    </source>
</reference>
<accession>A0AAE0LVV6</accession>
<evidence type="ECO:0000256" key="3">
    <source>
        <dbReference type="ARBA" id="ARBA00022989"/>
    </source>
</evidence>
<keyword evidence="11" id="KW-1185">Reference proteome</keyword>
<dbReference type="EMBL" id="JAUEPN010000002">
    <property type="protein sequence ID" value="KAK3298774.1"/>
    <property type="molecule type" value="Genomic_DNA"/>
</dbReference>
<dbReference type="InterPro" id="IPR021765">
    <property type="entry name" value="UstYa-like"/>
</dbReference>
<evidence type="ECO:0000256" key="9">
    <source>
        <dbReference type="SAM" id="Phobius"/>
    </source>
</evidence>
<evidence type="ECO:0000256" key="2">
    <source>
        <dbReference type="ARBA" id="ARBA00022692"/>
    </source>
</evidence>
<dbReference type="Pfam" id="PF11807">
    <property type="entry name" value="UstYa"/>
    <property type="match status" value="1"/>
</dbReference>
<dbReference type="PANTHER" id="PTHR33365:SF7">
    <property type="entry name" value="TAT PATHWAY SIGNAL SEQUENCE"/>
    <property type="match status" value="1"/>
</dbReference>
<keyword evidence="5 9" id="KW-0472">Membrane</keyword>
<feature type="transmembrane region" description="Helical" evidence="9">
    <location>
        <begin position="54"/>
        <end position="76"/>
    </location>
</feature>
<organism evidence="10 11">
    <name type="scientific">Chaetomium fimeti</name>
    <dbReference type="NCBI Taxonomy" id="1854472"/>
    <lineage>
        <taxon>Eukaryota</taxon>
        <taxon>Fungi</taxon>
        <taxon>Dikarya</taxon>
        <taxon>Ascomycota</taxon>
        <taxon>Pezizomycotina</taxon>
        <taxon>Sordariomycetes</taxon>
        <taxon>Sordariomycetidae</taxon>
        <taxon>Sordariales</taxon>
        <taxon>Chaetomiaceae</taxon>
        <taxon>Chaetomium</taxon>
    </lineage>
</organism>
<keyword evidence="6" id="KW-0325">Glycoprotein</keyword>
<dbReference type="GO" id="GO:0016020">
    <property type="term" value="C:membrane"/>
    <property type="evidence" value="ECO:0007669"/>
    <property type="project" value="UniProtKB-SubCell"/>
</dbReference>
<reference evidence="10" key="1">
    <citation type="journal article" date="2023" name="Mol. Phylogenet. Evol.">
        <title>Genome-scale phylogeny and comparative genomics of the fungal order Sordariales.</title>
        <authorList>
            <person name="Hensen N."/>
            <person name="Bonometti L."/>
            <person name="Westerberg I."/>
            <person name="Brannstrom I.O."/>
            <person name="Guillou S."/>
            <person name="Cros-Aarteil S."/>
            <person name="Calhoun S."/>
            <person name="Haridas S."/>
            <person name="Kuo A."/>
            <person name="Mondo S."/>
            <person name="Pangilinan J."/>
            <person name="Riley R."/>
            <person name="LaButti K."/>
            <person name="Andreopoulos B."/>
            <person name="Lipzen A."/>
            <person name="Chen C."/>
            <person name="Yan M."/>
            <person name="Daum C."/>
            <person name="Ng V."/>
            <person name="Clum A."/>
            <person name="Steindorff A."/>
            <person name="Ohm R.A."/>
            <person name="Martin F."/>
            <person name="Silar P."/>
            <person name="Natvig D.O."/>
            <person name="Lalanne C."/>
            <person name="Gautier V."/>
            <person name="Ament-Velasquez S.L."/>
            <person name="Kruys A."/>
            <person name="Hutchinson M.I."/>
            <person name="Powell A.J."/>
            <person name="Barry K."/>
            <person name="Miller A.N."/>
            <person name="Grigoriev I.V."/>
            <person name="Debuchy R."/>
            <person name="Gladieux P."/>
            <person name="Hiltunen Thoren M."/>
            <person name="Johannesson H."/>
        </authorList>
    </citation>
    <scope>NUCLEOTIDE SEQUENCE</scope>
    <source>
        <strain evidence="10">CBS 168.71</strain>
    </source>
</reference>
<evidence type="ECO:0000256" key="6">
    <source>
        <dbReference type="ARBA" id="ARBA00023180"/>
    </source>
</evidence>
<evidence type="ECO:0000313" key="10">
    <source>
        <dbReference type="EMBL" id="KAK3298774.1"/>
    </source>
</evidence>
<comment type="caution">
    <text evidence="10">The sequence shown here is derived from an EMBL/GenBank/DDBJ whole genome shotgun (WGS) entry which is preliminary data.</text>
</comment>
<proteinExistence type="inferred from homology"/>
<dbReference type="GeneID" id="87845774"/>
<keyword evidence="4" id="KW-0843">Virulence</keyword>